<comment type="caution">
    <text evidence="1">The sequence shown here is derived from an EMBL/GenBank/DDBJ whole genome shotgun (WGS) entry which is preliminary data.</text>
</comment>
<organism evidence="1 2">
    <name type="scientific">Irpex rosettiformis</name>
    <dbReference type="NCBI Taxonomy" id="378272"/>
    <lineage>
        <taxon>Eukaryota</taxon>
        <taxon>Fungi</taxon>
        <taxon>Dikarya</taxon>
        <taxon>Basidiomycota</taxon>
        <taxon>Agaricomycotina</taxon>
        <taxon>Agaricomycetes</taxon>
        <taxon>Polyporales</taxon>
        <taxon>Irpicaceae</taxon>
        <taxon>Irpex</taxon>
    </lineage>
</organism>
<accession>A0ACB8TNJ2</accession>
<sequence>MACDKQSQLAEEARNNVPLEEWVAVEPPSGVQPDLTLQPIGGSILTRPPPSFESAQFDVILRRQRQRPQGGGVLKSTTIPSRFFHLPNTFEFSGWGTMSRIELHEPELSDGLKDIQDTRRITLGQFSASAIAGNSILGGVFYTLPAVVGVAGVLSPISLLVSTMIIWFWRPIMEELASALPISGAPYTYLLNVGSKNLALMGAALLLLDYSATAVVSAATAISYLAGEVKLPFPVIAGTLLILVIFAVVSLSGLKESARIALVVLTMHLMTMIALFVASAVAWGRQGNSQISHNWHEGMQTLSVNDIARQIFNGICIGILGLTGFECIPSYASNIKHGCYPKVLRNLHYPAIVVDVVAMLLVLALVPLNTVLSGGNVLSILAETAAGRWLRIITVVDAVIVLCGGVLNGILSACELFERLARDRLLPQLFRRRIPITRAPAYSIFAFFVFSFALYAIPGANLSIVSKMFSLIWLSVMALFPLAVLLLKFNRGRLSRDCRAPLGKVLFTLAIVAVMIGGNVAIDPSIVGYAAAYFIVIAVFFYVTMKASRLVHTVLWLYDQSKFVRTAVWARSWGARLTTAMSHLRRQPVCILVKSDEINILFHKLLYVSQNEETSCLKLVHFYDEEYGIPSELEANWKILDEAFPEITVDLVRLVLPP</sequence>
<proteinExistence type="predicted"/>
<protein>
    <submittedName>
        <fullName evidence="1">Amino acid permease-domain-containing protein</fullName>
    </submittedName>
</protein>
<reference evidence="1" key="1">
    <citation type="journal article" date="2021" name="Environ. Microbiol.">
        <title>Gene family expansions and transcriptome signatures uncover fungal adaptations to wood decay.</title>
        <authorList>
            <person name="Hage H."/>
            <person name="Miyauchi S."/>
            <person name="Viragh M."/>
            <person name="Drula E."/>
            <person name="Min B."/>
            <person name="Chaduli D."/>
            <person name="Navarro D."/>
            <person name="Favel A."/>
            <person name="Norest M."/>
            <person name="Lesage-Meessen L."/>
            <person name="Balint B."/>
            <person name="Merenyi Z."/>
            <person name="de Eugenio L."/>
            <person name="Morin E."/>
            <person name="Martinez A.T."/>
            <person name="Baldrian P."/>
            <person name="Stursova M."/>
            <person name="Martinez M.J."/>
            <person name="Novotny C."/>
            <person name="Magnuson J.K."/>
            <person name="Spatafora J.W."/>
            <person name="Maurice S."/>
            <person name="Pangilinan J."/>
            <person name="Andreopoulos W."/>
            <person name="LaButti K."/>
            <person name="Hundley H."/>
            <person name="Na H."/>
            <person name="Kuo A."/>
            <person name="Barry K."/>
            <person name="Lipzen A."/>
            <person name="Henrissat B."/>
            <person name="Riley R."/>
            <person name="Ahrendt S."/>
            <person name="Nagy L.G."/>
            <person name="Grigoriev I.V."/>
            <person name="Martin F."/>
            <person name="Rosso M.N."/>
        </authorList>
    </citation>
    <scope>NUCLEOTIDE SEQUENCE</scope>
    <source>
        <strain evidence="1">CBS 384.51</strain>
    </source>
</reference>
<gene>
    <name evidence="1" type="ORF">BDY19DRAFT_649098</name>
</gene>
<name>A0ACB8TNJ2_9APHY</name>
<dbReference type="Proteomes" id="UP001055072">
    <property type="component" value="Unassembled WGS sequence"/>
</dbReference>
<evidence type="ECO:0000313" key="2">
    <source>
        <dbReference type="Proteomes" id="UP001055072"/>
    </source>
</evidence>
<dbReference type="EMBL" id="MU274959">
    <property type="protein sequence ID" value="KAI0083586.1"/>
    <property type="molecule type" value="Genomic_DNA"/>
</dbReference>
<keyword evidence="2" id="KW-1185">Reference proteome</keyword>
<evidence type="ECO:0000313" key="1">
    <source>
        <dbReference type="EMBL" id="KAI0083586.1"/>
    </source>
</evidence>